<dbReference type="STRING" id="266779.Meso_2304"/>
<feature type="transmembrane region" description="Helical" evidence="7">
    <location>
        <begin position="280"/>
        <end position="300"/>
    </location>
</feature>
<dbReference type="CDD" id="cd06261">
    <property type="entry name" value="TM_PBP2"/>
    <property type="match status" value="1"/>
</dbReference>
<dbReference type="SUPFAM" id="SSF161098">
    <property type="entry name" value="MetI-like"/>
    <property type="match status" value="1"/>
</dbReference>
<keyword evidence="3" id="KW-1003">Cell membrane</keyword>
<accession>Q11FY3</accession>
<organism evidence="9">
    <name type="scientific">Chelativorans sp. (strain BNC1)</name>
    <dbReference type="NCBI Taxonomy" id="266779"/>
    <lineage>
        <taxon>Bacteria</taxon>
        <taxon>Pseudomonadati</taxon>
        <taxon>Pseudomonadota</taxon>
        <taxon>Alphaproteobacteria</taxon>
        <taxon>Hyphomicrobiales</taxon>
        <taxon>Phyllobacteriaceae</taxon>
        <taxon>Chelativorans</taxon>
    </lineage>
</organism>
<feature type="transmembrane region" description="Helical" evidence="7">
    <location>
        <begin position="226"/>
        <end position="249"/>
    </location>
</feature>
<evidence type="ECO:0000256" key="6">
    <source>
        <dbReference type="ARBA" id="ARBA00023136"/>
    </source>
</evidence>
<protein>
    <submittedName>
        <fullName evidence="9">Carbohydrate ABC transporter membrane protein 1, CUT1 family</fullName>
    </submittedName>
</protein>
<dbReference type="GO" id="GO:0055085">
    <property type="term" value="P:transmembrane transport"/>
    <property type="evidence" value="ECO:0007669"/>
    <property type="project" value="InterPro"/>
</dbReference>
<comment type="subcellular location">
    <subcellularLocation>
        <location evidence="1 7">Cell membrane</location>
        <topology evidence="1 7">Multi-pass membrane protein</topology>
    </subcellularLocation>
</comment>
<dbReference type="eggNOG" id="COG1175">
    <property type="taxonomic scope" value="Bacteria"/>
</dbReference>
<sequence length="306" mass="34545">MTNTSLAESGFERSPRRRRWNREFTTSYWFILPFVGLEAVFLLLPLALAFYFSLFDIRYLIIGDYVGLGNYLEVFADRDFLKSVGVTVIFSLWSLFFTFILGFALALWLVRDNAHSVLMRAIVMIPYIISMLVGSLLLKWLFTQEAGIAPILLAPFGLVDYSILGNRESAMAALVFNAVWRDSAFAMLLLMAGLKSIPIHLYQAARVDGATPVYSFFRITLPLMRMPILITLVRLLLYFVNALTFQLVLTNGGPAGATRNIVLHMYKSSFEDSLLGLGNAMSFVLFLFNLALIGVLIVLFRTSRRV</sequence>
<dbReference type="PANTHER" id="PTHR43005:SF1">
    <property type="entry name" value="SPERMIDINE_PUTRESCINE TRANSPORT SYSTEM PERMEASE PROTEIN"/>
    <property type="match status" value="1"/>
</dbReference>
<dbReference type="InterPro" id="IPR000515">
    <property type="entry name" value="MetI-like"/>
</dbReference>
<feature type="transmembrane region" description="Helical" evidence="7">
    <location>
        <begin position="117"/>
        <end position="138"/>
    </location>
</feature>
<comment type="similarity">
    <text evidence="7">Belongs to the binding-protein-dependent transport system permease family.</text>
</comment>
<evidence type="ECO:0000313" key="9">
    <source>
        <dbReference type="EMBL" id="ABG63692.1"/>
    </source>
</evidence>
<evidence type="ECO:0000256" key="1">
    <source>
        <dbReference type="ARBA" id="ARBA00004651"/>
    </source>
</evidence>
<name>Q11FY3_CHESB</name>
<feature type="transmembrane region" description="Helical" evidence="7">
    <location>
        <begin position="88"/>
        <end position="111"/>
    </location>
</feature>
<keyword evidence="5 7" id="KW-1133">Transmembrane helix</keyword>
<evidence type="ECO:0000256" key="7">
    <source>
        <dbReference type="RuleBase" id="RU363032"/>
    </source>
</evidence>
<feature type="domain" description="ABC transmembrane type-1" evidence="8">
    <location>
        <begin position="84"/>
        <end position="296"/>
    </location>
</feature>
<proteinExistence type="inferred from homology"/>
<dbReference type="HOGENOM" id="CLU_016047_0_3_5"/>
<keyword evidence="4 7" id="KW-0812">Transmembrane</keyword>
<dbReference type="KEGG" id="mes:Meso_2304"/>
<dbReference type="InterPro" id="IPR035906">
    <property type="entry name" value="MetI-like_sf"/>
</dbReference>
<dbReference type="Gene3D" id="1.10.3720.10">
    <property type="entry name" value="MetI-like"/>
    <property type="match status" value="1"/>
</dbReference>
<evidence type="ECO:0000256" key="2">
    <source>
        <dbReference type="ARBA" id="ARBA00022448"/>
    </source>
</evidence>
<dbReference type="PROSITE" id="PS50928">
    <property type="entry name" value="ABC_TM1"/>
    <property type="match status" value="1"/>
</dbReference>
<evidence type="ECO:0000259" key="8">
    <source>
        <dbReference type="PROSITE" id="PS50928"/>
    </source>
</evidence>
<dbReference type="PANTHER" id="PTHR43005">
    <property type="entry name" value="BLR7065 PROTEIN"/>
    <property type="match status" value="1"/>
</dbReference>
<evidence type="ECO:0000256" key="5">
    <source>
        <dbReference type="ARBA" id="ARBA00022989"/>
    </source>
</evidence>
<dbReference type="GO" id="GO:0005886">
    <property type="term" value="C:plasma membrane"/>
    <property type="evidence" value="ECO:0007669"/>
    <property type="project" value="UniProtKB-SubCell"/>
</dbReference>
<gene>
    <name evidence="9" type="ordered locus">Meso_2304</name>
</gene>
<dbReference type="AlphaFoldDB" id="Q11FY3"/>
<evidence type="ECO:0000256" key="4">
    <source>
        <dbReference type="ARBA" id="ARBA00022692"/>
    </source>
</evidence>
<feature type="transmembrane region" description="Helical" evidence="7">
    <location>
        <begin position="145"/>
        <end position="164"/>
    </location>
</feature>
<keyword evidence="2 7" id="KW-0813">Transport</keyword>
<reference evidence="9" key="1">
    <citation type="submission" date="2006-06" db="EMBL/GenBank/DDBJ databases">
        <title>Complete sequence of chromosome of Chelativorans sp. BNC1.</title>
        <authorList>
            <consortium name="US DOE Joint Genome Institute"/>
            <person name="Copeland A."/>
            <person name="Lucas S."/>
            <person name="Lapidus A."/>
            <person name="Barry K."/>
            <person name="Detter J.C."/>
            <person name="Glavina del Rio T."/>
            <person name="Hammon N."/>
            <person name="Israni S."/>
            <person name="Dalin E."/>
            <person name="Tice H."/>
            <person name="Pitluck S."/>
            <person name="Chertkov O."/>
            <person name="Brettin T."/>
            <person name="Bruce D."/>
            <person name="Han C."/>
            <person name="Tapia R."/>
            <person name="Gilna P."/>
            <person name="Schmutz J."/>
            <person name="Larimer F."/>
            <person name="Land M."/>
            <person name="Hauser L."/>
            <person name="Kyrpides N."/>
            <person name="Mikhailova N."/>
            <person name="Richardson P."/>
        </authorList>
    </citation>
    <scope>NUCLEOTIDE SEQUENCE</scope>
    <source>
        <strain evidence="9">BNC1</strain>
    </source>
</reference>
<dbReference type="Pfam" id="PF00528">
    <property type="entry name" value="BPD_transp_1"/>
    <property type="match status" value="1"/>
</dbReference>
<dbReference type="EMBL" id="CP000390">
    <property type="protein sequence ID" value="ABG63692.1"/>
    <property type="molecule type" value="Genomic_DNA"/>
</dbReference>
<keyword evidence="6 7" id="KW-0472">Membrane</keyword>
<evidence type="ECO:0000256" key="3">
    <source>
        <dbReference type="ARBA" id="ARBA00022475"/>
    </source>
</evidence>
<feature type="transmembrane region" description="Helical" evidence="7">
    <location>
        <begin position="26"/>
        <end position="51"/>
    </location>
</feature>